<dbReference type="EMBL" id="JAGSXJ010000017">
    <property type="protein sequence ID" value="KAH6683517.1"/>
    <property type="molecule type" value="Genomic_DNA"/>
</dbReference>
<comment type="caution">
    <text evidence="2">The sequence shown here is derived from an EMBL/GenBank/DDBJ whole genome shotgun (WGS) entry which is preliminary data.</text>
</comment>
<dbReference type="InterPro" id="IPR052358">
    <property type="entry name" value="Aro_Compnd_Degr_Hydrolases"/>
</dbReference>
<sequence>MPTTGITRPPLLPAASWDTHVHIFDSNLGSFASGAAYTPAQAPLSDLLDFQRSVTREGSSANLVLVQPSPYGTDNSILLKTLEQLVRIGHPHARGIAVVDVEIITDDELWALHRAGVRGLRLNKMASQDGFESQTFCSEIRHAADRIKRMPGWKLQIFVSGKIWDDIYETVLSLPVIIIADHIGGMAGVSRLPADQKTTQQPGYQSLLKLAQQGRVLIKISGLYRLSSESETGYADLEPVIGELAAKVPDRLIYASDWPHTGDGSDRGNRRPGQVEEFRKVDNQLILANIKSWIGEETWEKMMVTTPASAFL</sequence>
<evidence type="ECO:0000259" key="1">
    <source>
        <dbReference type="Pfam" id="PF04909"/>
    </source>
</evidence>
<dbReference type="SUPFAM" id="SSF51556">
    <property type="entry name" value="Metallo-dependent hydrolases"/>
    <property type="match status" value="1"/>
</dbReference>
<dbReference type="PANTHER" id="PTHR35563:SF2">
    <property type="entry name" value="BARREL METAL-DEPENDENT HYDROLASE, PUTATIVE (AFU_ORTHOLOGUE AFUA_1G16240)-RELATED"/>
    <property type="match status" value="1"/>
</dbReference>
<dbReference type="Pfam" id="PF04909">
    <property type="entry name" value="Amidohydro_2"/>
    <property type="match status" value="1"/>
</dbReference>
<reference evidence="2" key="1">
    <citation type="journal article" date="2021" name="Nat. Commun.">
        <title>Genetic determinants of endophytism in the Arabidopsis root mycobiome.</title>
        <authorList>
            <person name="Mesny F."/>
            <person name="Miyauchi S."/>
            <person name="Thiergart T."/>
            <person name="Pickel B."/>
            <person name="Atanasova L."/>
            <person name="Karlsson M."/>
            <person name="Huettel B."/>
            <person name="Barry K.W."/>
            <person name="Haridas S."/>
            <person name="Chen C."/>
            <person name="Bauer D."/>
            <person name="Andreopoulos W."/>
            <person name="Pangilinan J."/>
            <person name="LaButti K."/>
            <person name="Riley R."/>
            <person name="Lipzen A."/>
            <person name="Clum A."/>
            <person name="Drula E."/>
            <person name="Henrissat B."/>
            <person name="Kohler A."/>
            <person name="Grigoriev I.V."/>
            <person name="Martin F.M."/>
            <person name="Hacquard S."/>
        </authorList>
    </citation>
    <scope>NUCLEOTIDE SEQUENCE</scope>
    <source>
        <strain evidence="2">MPI-SDFR-AT-0117</strain>
    </source>
</reference>
<dbReference type="Gene3D" id="3.20.20.140">
    <property type="entry name" value="Metal-dependent hydrolases"/>
    <property type="match status" value="1"/>
</dbReference>
<keyword evidence="3" id="KW-1185">Reference proteome</keyword>
<organism evidence="2 3">
    <name type="scientific">Plectosphaerella plurivora</name>
    <dbReference type="NCBI Taxonomy" id="936078"/>
    <lineage>
        <taxon>Eukaryota</taxon>
        <taxon>Fungi</taxon>
        <taxon>Dikarya</taxon>
        <taxon>Ascomycota</taxon>
        <taxon>Pezizomycotina</taxon>
        <taxon>Sordariomycetes</taxon>
        <taxon>Hypocreomycetidae</taxon>
        <taxon>Glomerellales</taxon>
        <taxon>Plectosphaerellaceae</taxon>
        <taxon>Plectosphaerella</taxon>
    </lineage>
</organism>
<dbReference type="AlphaFoldDB" id="A0A9P8V848"/>
<feature type="domain" description="Amidohydrolase-related" evidence="1">
    <location>
        <begin position="18"/>
        <end position="264"/>
    </location>
</feature>
<dbReference type="InterPro" id="IPR032466">
    <property type="entry name" value="Metal_Hydrolase"/>
</dbReference>
<evidence type="ECO:0000313" key="3">
    <source>
        <dbReference type="Proteomes" id="UP000770015"/>
    </source>
</evidence>
<evidence type="ECO:0000313" key="2">
    <source>
        <dbReference type="EMBL" id="KAH6683517.1"/>
    </source>
</evidence>
<dbReference type="PANTHER" id="PTHR35563">
    <property type="entry name" value="BARREL METAL-DEPENDENT HYDROLASE, PUTATIVE (AFU_ORTHOLOGUE AFUA_1G16240)-RELATED"/>
    <property type="match status" value="1"/>
</dbReference>
<dbReference type="OrthoDB" id="2135488at2759"/>
<dbReference type="GO" id="GO:0016787">
    <property type="term" value="F:hydrolase activity"/>
    <property type="evidence" value="ECO:0007669"/>
    <property type="project" value="InterPro"/>
</dbReference>
<dbReference type="InterPro" id="IPR006680">
    <property type="entry name" value="Amidohydro-rel"/>
</dbReference>
<accession>A0A9P8V848</accession>
<gene>
    <name evidence="2" type="ORF">F5X68DRAFT_137281</name>
</gene>
<proteinExistence type="predicted"/>
<name>A0A9P8V848_9PEZI</name>
<dbReference type="Proteomes" id="UP000770015">
    <property type="component" value="Unassembled WGS sequence"/>
</dbReference>
<protein>
    <recommendedName>
        <fullName evidence="1">Amidohydrolase-related domain-containing protein</fullName>
    </recommendedName>
</protein>